<evidence type="ECO:0000313" key="2">
    <source>
        <dbReference type="EMBL" id="EAV46523.1"/>
    </source>
</evidence>
<dbReference type="SMART" id="SM00450">
    <property type="entry name" value="RHOD"/>
    <property type="match status" value="1"/>
</dbReference>
<dbReference type="OrthoDB" id="9811849at2"/>
<dbReference type="PANTHER" id="PTHR43031:SF16">
    <property type="entry name" value="OXIDOREDUCTASE"/>
    <property type="match status" value="1"/>
</dbReference>
<dbReference type="PANTHER" id="PTHR43031">
    <property type="entry name" value="FAD-DEPENDENT OXIDOREDUCTASE"/>
    <property type="match status" value="1"/>
</dbReference>
<dbReference type="Proteomes" id="UP000054262">
    <property type="component" value="Unassembled WGS sequence"/>
</dbReference>
<gene>
    <name evidence="2" type="ORF">MB2181_00580</name>
</gene>
<keyword evidence="3" id="KW-1185">Reference proteome</keyword>
<dbReference type="PROSITE" id="PS50206">
    <property type="entry name" value="RHODANESE_3"/>
    <property type="match status" value="1"/>
</dbReference>
<accession>A0P4R3</accession>
<dbReference type="InterPro" id="IPR036873">
    <property type="entry name" value="Rhodanese-like_dom_sf"/>
</dbReference>
<sequence>MKNIGPGELKTLLNKEEVILVDVRNDNEVAKGMIEKALHVPLASIGAWLETQNADHHYIFYCHVGVRSGTAGLLAEGHQFNNIYNLVGGVLAWHQAGYEFMQK</sequence>
<dbReference type="InterPro" id="IPR050229">
    <property type="entry name" value="GlpE_sulfurtransferase"/>
</dbReference>
<name>A0P4R3_9PROT</name>
<dbReference type="Gene3D" id="3.40.250.10">
    <property type="entry name" value="Rhodanese-like domain"/>
    <property type="match status" value="1"/>
</dbReference>
<comment type="caution">
    <text evidence="2">The sequence shown here is derived from an EMBL/GenBank/DDBJ whole genome shotgun (WGS) entry which is preliminary data.</text>
</comment>
<dbReference type="CDD" id="cd00158">
    <property type="entry name" value="RHOD"/>
    <property type="match status" value="1"/>
</dbReference>
<evidence type="ECO:0000313" key="3">
    <source>
        <dbReference type="Proteomes" id="UP000054262"/>
    </source>
</evidence>
<dbReference type="Pfam" id="PF00581">
    <property type="entry name" value="Rhodanese"/>
    <property type="match status" value="1"/>
</dbReference>
<dbReference type="EMBL" id="AAUX01000001">
    <property type="protein sequence ID" value="EAV46523.1"/>
    <property type="molecule type" value="Genomic_DNA"/>
</dbReference>
<organism evidence="2 3">
    <name type="scientific">Methylophilales bacterium HTCC2181</name>
    <dbReference type="NCBI Taxonomy" id="383631"/>
    <lineage>
        <taxon>Bacteria</taxon>
        <taxon>Pseudomonadati</taxon>
        <taxon>Pseudomonadota</taxon>
        <taxon>Betaproteobacteria</taxon>
        <taxon>Nitrosomonadales</taxon>
        <taxon>OM43 clade</taxon>
    </lineage>
</organism>
<protein>
    <recommendedName>
        <fullName evidence="1">Rhodanese domain-containing protein</fullName>
    </recommendedName>
</protein>
<dbReference type="AlphaFoldDB" id="A0P4R3"/>
<dbReference type="SUPFAM" id="SSF52821">
    <property type="entry name" value="Rhodanese/Cell cycle control phosphatase"/>
    <property type="match status" value="1"/>
</dbReference>
<feature type="domain" description="Rhodanese" evidence="1">
    <location>
        <begin position="14"/>
        <end position="102"/>
    </location>
</feature>
<proteinExistence type="predicted"/>
<reference evidence="2 3" key="1">
    <citation type="submission" date="2006-11" db="EMBL/GenBank/DDBJ databases">
        <authorList>
            <person name="Giovannoni S."/>
            <person name="Vergin K."/>
            <person name="Ferriera S."/>
            <person name="Johnson J."/>
            <person name="Kravitz S."/>
            <person name="Beeson K."/>
            <person name="Sutton G."/>
            <person name="Rogers Y.-H."/>
            <person name="Friedman R."/>
            <person name="Frazier M."/>
            <person name="Venter J.C."/>
        </authorList>
    </citation>
    <scope>NUCLEOTIDE SEQUENCE [LARGE SCALE GENOMIC DNA]</scope>
    <source>
        <strain evidence="2 3">HTCC2181</strain>
    </source>
</reference>
<dbReference type="InterPro" id="IPR001763">
    <property type="entry name" value="Rhodanese-like_dom"/>
</dbReference>
<evidence type="ECO:0000259" key="1">
    <source>
        <dbReference type="PROSITE" id="PS50206"/>
    </source>
</evidence>